<evidence type="ECO:0008006" key="4">
    <source>
        <dbReference type="Google" id="ProtNLM"/>
    </source>
</evidence>
<proteinExistence type="predicted"/>
<keyword evidence="3" id="KW-1185">Reference proteome</keyword>
<gene>
    <name evidence="2" type="ORF">Q5H92_08150</name>
</gene>
<name>A0ABT9A914_9BACT</name>
<reference evidence="2" key="1">
    <citation type="submission" date="2023-07" db="EMBL/GenBank/DDBJ databases">
        <authorList>
            <person name="Kim M.K."/>
        </authorList>
    </citation>
    <scope>NUCLEOTIDE SEQUENCE</scope>
    <source>
        <strain evidence="2">M29</strain>
    </source>
</reference>
<dbReference type="Proteomes" id="UP001167796">
    <property type="component" value="Unassembled WGS sequence"/>
</dbReference>
<evidence type="ECO:0000313" key="2">
    <source>
        <dbReference type="EMBL" id="MDO7846323.1"/>
    </source>
</evidence>
<evidence type="ECO:0000256" key="1">
    <source>
        <dbReference type="SAM" id="SignalP"/>
    </source>
</evidence>
<feature type="signal peptide" evidence="1">
    <location>
        <begin position="1"/>
        <end position="23"/>
    </location>
</feature>
<comment type="caution">
    <text evidence="2">The sequence shown here is derived from an EMBL/GenBank/DDBJ whole genome shotgun (WGS) entry which is preliminary data.</text>
</comment>
<sequence length="448" mass="49417">MTTRLLLLPFCGALLSFSFSANAQAYEPGYVVRANGDTLRGEIENGFWVEPPKHIRFRPAPAAPDQVFKPRQLRRVSFTGGRAFRYEGLPIDRAARAKVGKLPYENRPDVHTDSLLAEVLVDGPVSLVRVQRFERPAHYLLLQAGRTPLDLSERKYLRQTVDRAWLLTDGNNYRGQLSVYFSDCPAAHAAVQKAPFTEKALADVVQAYNEAYAKQPGRSLLALARPRRRVAFQGGVLAGMRYNRIESGSLYYAGACTDCQPRPFAGLYGEVLQPGRAVAAYFELSLSRFRSRGAEYTGYNTAGIDQFNEFEYAAWLSTARLGMRYFIGQAAAQRLFVGIGYELNFIGGARLTPTNGKPAPTDPELYYARPTLFPNVSVGWRRQRLTLSLDGQMYGSSDLQTANATTGLGQIGELNGALFFGSNFAARLGVAYRLGSKADAPKPAPAQP</sequence>
<dbReference type="RefSeq" id="WP_305011011.1">
    <property type="nucleotide sequence ID" value="NZ_JAUQSX010000003.1"/>
</dbReference>
<accession>A0ABT9A914</accession>
<keyword evidence="1" id="KW-0732">Signal</keyword>
<evidence type="ECO:0000313" key="3">
    <source>
        <dbReference type="Proteomes" id="UP001167796"/>
    </source>
</evidence>
<organism evidence="2 3">
    <name type="scientific">Hymenobacter mellowenesis</name>
    <dbReference type="NCBI Taxonomy" id="3063995"/>
    <lineage>
        <taxon>Bacteria</taxon>
        <taxon>Pseudomonadati</taxon>
        <taxon>Bacteroidota</taxon>
        <taxon>Cytophagia</taxon>
        <taxon>Cytophagales</taxon>
        <taxon>Hymenobacteraceae</taxon>
        <taxon>Hymenobacter</taxon>
    </lineage>
</organism>
<feature type="chain" id="PRO_5045919322" description="Outer membrane protein beta-barrel domain-containing protein" evidence="1">
    <location>
        <begin position="24"/>
        <end position="448"/>
    </location>
</feature>
<dbReference type="EMBL" id="JAUQSX010000003">
    <property type="protein sequence ID" value="MDO7846323.1"/>
    <property type="molecule type" value="Genomic_DNA"/>
</dbReference>
<protein>
    <recommendedName>
        <fullName evidence="4">Outer membrane protein beta-barrel domain-containing protein</fullName>
    </recommendedName>
</protein>